<evidence type="ECO:0000259" key="1">
    <source>
        <dbReference type="Pfam" id="PF06445"/>
    </source>
</evidence>
<accession>A0ABW4L5V8</accession>
<dbReference type="Gene3D" id="3.20.80.10">
    <property type="entry name" value="Regulatory factor, effector binding domain"/>
    <property type="match status" value="1"/>
</dbReference>
<dbReference type="SUPFAM" id="SSF55136">
    <property type="entry name" value="Probable bacterial effector-binding domain"/>
    <property type="match status" value="1"/>
</dbReference>
<dbReference type="Proteomes" id="UP001597277">
    <property type="component" value="Unassembled WGS sequence"/>
</dbReference>
<name>A0ABW4L5V8_9MICO</name>
<comment type="caution">
    <text evidence="2">The sequence shown here is derived from an EMBL/GenBank/DDBJ whole genome shotgun (WGS) entry which is preliminary data.</text>
</comment>
<proteinExistence type="predicted"/>
<evidence type="ECO:0000313" key="2">
    <source>
        <dbReference type="EMBL" id="MFD1718224.1"/>
    </source>
</evidence>
<dbReference type="InterPro" id="IPR011256">
    <property type="entry name" value="Reg_factor_effector_dom_sf"/>
</dbReference>
<keyword evidence="3" id="KW-1185">Reference proteome</keyword>
<dbReference type="InterPro" id="IPR029442">
    <property type="entry name" value="GyrI-like"/>
</dbReference>
<sequence>MAIYDVKKVHRRLYAPPQGRFDVVDVPPMRYLAVDGHGDPNTTPAYPKAVRALYAVAYTLRSAQKAAGRPFVVSPLEGLWRATDPAAFVRREKSAWNWTMLIALPEWVSDAEVTAARRAARTRTDVDVAGVDVLAHDEGRCVQTLHVGSYDDEGPVLDRLHREFMPEHGLTFHGDHHEIYLGDPRRTPAERLRTVLRQPVRAG</sequence>
<feature type="domain" description="GyrI-like small molecule binding" evidence="1">
    <location>
        <begin position="22"/>
        <end position="200"/>
    </location>
</feature>
<gene>
    <name evidence="2" type="ORF">ACFSE6_10285</name>
</gene>
<dbReference type="RefSeq" id="WP_388006095.1">
    <property type="nucleotide sequence ID" value="NZ_JBHUEE010000005.1"/>
</dbReference>
<reference evidence="3" key="1">
    <citation type="journal article" date="2019" name="Int. J. Syst. Evol. Microbiol.">
        <title>The Global Catalogue of Microorganisms (GCM) 10K type strain sequencing project: providing services to taxonomists for standard genome sequencing and annotation.</title>
        <authorList>
            <consortium name="The Broad Institute Genomics Platform"/>
            <consortium name="The Broad Institute Genome Sequencing Center for Infectious Disease"/>
            <person name="Wu L."/>
            <person name="Ma J."/>
        </authorList>
    </citation>
    <scope>NUCLEOTIDE SEQUENCE [LARGE SCALE GENOMIC DNA]</scope>
    <source>
        <strain evidence="3">JCM 17130</strain>
    </source>
</reference>
<evidence type="ECO:0000313" key="3">
    <source>
        <dbReference type="Proteomes" id="UP001597277"/>
    </source>
</evidence>
<protein>
    <submittedName>
        <fullName evidence="2">GyrI-like domain-containing protein</fullName>
    </submittedName>
</protein>
<dbReference type="Pfam" id="PF06445">
    <property type="entry name" value="GyrI-like"/>
    <property type="match status" value="1"/>
</dbReference>
<dbReference type="EMBL" id="JBHUEE010000005">
    <property type="protein sequence ID" value="MFD1718224.1"/>
    <property type="molecule type" value="Genomic_DNA"/>
</dbReference>
<organism evidence="2 3">
    <name type="scientific">Georgenia deserti</name>
    <dbReference type="NCBI Taxonomy" id="2093781"/>
    <lineage>
        <taxon>Bacteria</taxon>
        <taxon>Bacillati</taxon>
        <taxon>Actinomycetota</taxon>
        <taxon>Actinomycetes</taxon>
        <taxon>Micrococcales</taxon>
        <taxon>Bogoriellaceae</taxon>
        <taxon>Georgenia</taxon>
    </lineage>
</organism>